<evidence type="ECO:0000256" key="1">
    <source>
        <dbReference type="ARBA" id="ARBA00010007"/>
    </source>
</evidence>
<dbReference type="Pfam" id="PF02798">
    <property type="entry name" value="GST_N"/>
    <property type="match status" value="1"/>
</dbReference>
<organism evidence="4 5">
    <name type="scientific">Bacterioplanes sanyensis</name>
    <dbReference type="NCBI Taxonomy" id="1249553"/>
    <lineage>
        <taxon>Bacteria</taxon>
        <taxon>Pseudomonadati</taxon>
        <taxon>Pseudomonadota</taxon>
        <taxon>Gammaproteobacteria</taxon>
        <taxon>Oceanospirillales</taxon>
        <taxon>Oceanospirillaceae</taxon>
        <taxon>Bacterioplanes</taxon>
    </lineage>
</organism>
<dbReference type="PROSITE" id="PS50405">
    <property type="entry name" value="GST_CTER"/>
    <property type="match status" value="1"/>
</dbReference>
<dbReference type="CDD" id="cd03191">
    <property type="entry name" value="GST_C_Zeta"/>
    <property type="match status" value="1"/>
</dbReference>
<dbReference type="InterPro" id="IPR036282">
    <property type="entry name" value="Glutathione-S-Trfase_C_sf"/>
</dbReference>
<evidence type="ECO:0000259" key="2">
    <source>
        <dbReference type="PROSITE" id="PS50404"/>
    </source>
</evidence>
<dbReference type="Gene3D" id="3.40.30.10">
    <property type="entry name" value="Glutaredoxin"/>
    <property type="match status" value="1"/>
</dbReference>
<name>A0A222FJQ0_9GAMM</name>
<dbReference type="OrthoDB" id="509852at2"/>
<dbReference type="KEGG" id="bsan:CHH28_10060"/>
<keyword evidence="4" id="KW-0413">Isomerase</keyword>
<dbReference type="GO" id="GO:0016034">
    <property type="term" value="F:maleylacetoacetate isomerase activity"/>
    <property type="evidence" value="ECO:0007669"/>
    <property type="project" value="TreeGrafter"/>
</dbReference>
<gene>
    <name evidence="4" type="primary">maiA</name>
    <name evidence="4" type="ORF">CHH28_10060</name>
</gene>
<dbReference type="GO" id="GO:0006559">
    <property type="term" value="P:L-phenylalanine catabolic process"/>
    <property type="evidence" value="ECO:0007669"/>
    <property type="project" value="TreeGrafter"/>
</dbReference>
<dbReference type="RefSeq" id="WP_094060184.1">
    <property type="nucleotide sequence ID" value="NZ_CP022530.1"/>
</dbReference>
<accession>A0A222FJQ0</accession>
<dbReference type="PROSITE" id="PS50404">
    <property type="entry name" value="GST_NTER"/>
    <property type="match status" value="1"/>
</dbReference>
<protein>
    <submittedName>
        <fullName evidence="4">Maleylacetoacetate isomerase</fullName>
    </submittedName>
</protein>
<dbReference type="InterPro" id="IPR005955">
    <property type="entry name" value="GST_Zeta"/>
</dbReference>
<reference evidence="4 5" key="1">
    <citation type="submission" date="2017-07" db="EMBL/GenBank/DDBJ databases">
        <title>Annotated genome sequence of Bacterioplanes sanyensis isolated from Red Sea.</title>
        <authorList>
            <person name="Rehman Z.U."/>
        </authorList>
    </citation>
    <scope>NUCLEOTIDE SEQUENCE [LARGE SCALE GENOMIC DNA]</scope>
    <source>
        <strain evidence="4 5">NV9</strain>
    </source>
</reference>
<dbReference type="Gene3D" id="1.20.1050.10">
    <property type="match status" value="1"/>
</dbReference>
<dbReference type="PANTHER" id="PTHR42673:SF21">
    <property type="entry name" value="GLUTATHIONE S-TRANSFERASE YFCF"/>
    <property type="match status" value="1"/>
</dbReference>
<feature type="domain" description="GST C-terminal" evidence="3">
    <location>
        <begin position="87"/>
        <end position="205"/>
    </location>
</feature>
<dbReference type="SUPFAM" id="SSF47616">
    <property type="entry name" value="GST C-terminal domain-like"/>
    <property type="match status" value="1"/>
</dbReference>
<keyword evidence="5" id="KW-1185">Reference proteome</keyword>
<dbReference type="InterPro" id="IPR004045">
    <property type="entry name" value="Glutathione_S-Trfase_N"/>
</dbReference>
<feature type="domain" description="GST N-terminal" evidence="2">
    <location>
        <begin position="1"/>
        <end position="82"/>
    </location>
</feature>
<proteinExistence type="inferred from homology"/>
<evidence type="ECO:0000259" key="3">
    <source>
        <dbReference type="PROSITE" id="PS50405"/>
    </source>
</evidence>
<dbReference type="InterPro" id="IPR036249">
    <property type="entry name" value="Thioredoxin-like_sf"/>
</dbReference>
<dbReference type="EMBL" id="CP022530">
    <property type="protein sequence ID" value="ASP39000.1"/>
    <property type="molecule type" value="Genomic_DNA"/>
</dbReference>
<evidence type="ECO:0000313" key="5">
    <source>
        <dbReference type="Proteomes" id="UP000202440"/>
    </source>
</evidence>
<dbReference type="NCBIfam" id="TIGR01262">
    <property type="entry name" value="maiA"/>
    <property type="match status" value="1"/>
</dbReference>
<dbReference type="SFLD" id="SFLDG00358">
    <property type="entry name" value="Main_(cytGST)"/>
    <property type="match status" value="1"/>
</dbReference>
<dbReference type="SUPFAM" id="SSF52833">
    <property type="entry name" value="Thioredoxin-like"/>
    <property type="match status" value="1"/>
</dbReference>
<dbReference type="InterPro" id="IPR034330">
    <property type="entry name" value="GST_Zeta_C"/>
</dbReference>
<dbReference type="AlphaFoldDB" id="A0A222FJQ0"/>
<dbReference type="GO" id="GO:0006749">
    <property type="term" value="P:glutathione metabolic process"/>
    <property type="evidence" value="ECO:0007669"/>
    <property type="project" value="TreeGrafter"/>
</dbReference>
<dbReference type="CDD" id="cd03042">
    <property type="entry name" value="GST_N_Zeta"/>
    <property type="match status" value="1"/>
</dbReference>
<dbReference type="InterPro" id="IPR010987">
    <property type="entry name" value="Glutathione-S-Trfase_C-like"/>
</dbReference>
<sequence length="205" mass="23381">MMTLYDYWRSSAAYRVRIALNLKGIAYERVPVDLRLGEQGKQAHLSRQPQGLVPALQISDDECLTQSLAILEWLEEEHPDPALLPKDATMRARTRSLMNQIAADIHPLNNLRVLKYLVNDLGLSEEKKTQWYHHWIGVGFSALEKQLGDGPYCMEDKLTYADVCLIPQVYNAYRFEAPMAAFPKIRAVYEHCLTLSAFSEAAPEE</sequence>
<dbReference type="InterPro" id="IPR034333">
    <property type="entry name" value="GST_Zeta_N"/>
</dbReference>
<dbReference type="GO" id="GO:0004364">
    <property type="term" value="F:glutathione transferase activity"/>
    <property type="evidence" value="ECO:0007669"/>
    <property type="project" value="TreeGrafter"/>
</dbReference>
<dbReference type="InterPro" id="IPR040079">
    <property type="entry name" value="Glutathione_S-Trfase"/>
</dbReference>
<dbReference type="Proteomes" id="UP000202440">
    <property type="component" value="Chromosome"/>
</dbReference>
<comment type="similarity">
    <text evidence="1">Belongs to the GST superfamily. Zeta family.</text>
</comment>
<dbReference type="PANTHER" id="PTHR42673">
    <property type="entry name" value="MALEYLACETOACETATE ISOMERASE"/>
    <property type="match status" value="1"/>
</dbReference>
<dbReference type="GO" id="GO:0005737">
    <property type="term" value="C:cytoplasm"/>
    <property type="evidence" value="ECO:0007669"/>
    <property type="project" value="InterPro"/>
</dbReference>
<dbReference type="Pfam" id="PF13410">
    <property type="entry name" value="GST_C_2"/>
    <property type="match status" value="1"/>
</dbReference>
<evidence type="ECO:0000313" key="4">
    <source>
        <dbReference type="EMBL" id="ASP39000.1"/>
    </source>
</evidence>
<dbReference type="SFLD" id="SFLDS00019">
    <property type="entry name" value="Glutathione_Transferase_(cytos"/>
    <property type="match status" value="1"/>
</dbReference>